<evidence type="ECO:0000313" key="2">
    <source>
        <dbReference type="EMBL" id="TCN57670.1"/>
    </source>
</evidence>
<comment type="caution">
    <text evidence="3">The sequence shown here is derived from an EMBL/GenBank/DDBJ whole genome shotgun (WGS) entry which is preliminary data.</text>
</comment>
<reference evidence="2 4" key="1">
    <citation type="journal article" date="2015" name="Stand. Genomic Sci.">
        <title>Genomic Encyclopedia of Bacterial and Archaeal Type Strains, Phase III: the genomes of soil and plant-associated and newly described type strains.</title>
        <authorList>
            <person name="Whitman W.B."/>
            <person name="Woyke T."/>
            <person name="Klenk H.P."/>
            <person name="Zhou Y."/>
            <person name="Lilburn T.G."/>
            <person name="Beck B.J."/>
            <person name="De Vos P."/>
            <person name="Vandamme P."/>
            <person name="Eisen J.A."/>
            <person name="Garrity G."/>
            <person name="Hugenholtz P."/>
            <person name="Kyrpides N.C."/>
        </authorList>
    </citation>
    <scope>NUCLEOTIDE SEQUENCE [LARGE SCALE GENOMIC DNA]</scope>
    <source>
        <strain evidence="2 4">P5626</strain>
    </source>
</reference>
<dbReference type="Proteomes" id="UP000298340">
    <property type="component" value="Unassembled WGS sequence"/>
</dbReference>
<dbReference type="Proteomes" id="UP000295270">
    <property type="component" value="Unassembled WGS sequence"/>
</dbReference>
<name>A0A4Y7UBY9_9FLAO</name>
<reference evidence="3 5" key="2">
    <citation type="journal article" date="2018" name="Syst. Appl. Microbiol.">
        <title>Flavobacterium circumlabens sp. nov. and Flavobacterium cupreum sp. nov., two psychrotrophic species isolated from Antarctic environmental samples.</title>
        <authorList>
            <person name="Kralova S."/>
            <person name="Busse H.J."/>
            <person name="Svec P."/>
            <person name="Maslanova I."/>
            <person name="Stankova E."/>
            <person name="Bartak M."/>
            <person name="Sedlacek I."/>
        </authorList>
    </citation>
    <scope>NUCLEOTIDE SEQUENCE [LARGE SCALE GENOMIC DNA]</scope>
    <source>
        <strain evidence="3 5">CCM 8828</strain>
    </source>
</reference>
<keyword evidence="4" id="KW-1185">Reference proteome</keyword>
<feature type="domain" description="Lantibiotic dehydratase N-terminal" evidence="1">
    <location>
        <begin position="46"/>
        <end position="711"/>
    </location>
</feature>
<accession>A0A4Y7UBY9</accession>
<protein>
    <submittedName>
        <fullName evidence="2">Lantibiotic biosynthesis dehydratase-like protein</fullName>
    </submittedName>
</protein>
<evidence type="ECO:0000313" key="5">
    <source>
        <dbReference type="Proteomes" id="UP000298340"/>
    </source>
</evidence>
<dbReference type="InterPro" id="IPR006827">
    <property type="entry name" value="Lant_deHydtase_N"/>
</dbReference>
<evidence type="ECO:0000313" key="4">
    <source>
        <dbReference type="Proteomes" id="UP000295270"/>
    </source>
</evidence>
<sequence length="759" mass="87969">MCKPEIGYSFFSSFIIRTPSYPITFYIKLTDTATVERENVIEVLKDKNICEALFLASPDFYKEVLKWIKTDDYNTKKVNKIKLSILKYLIRMSTRSTPFGLFSACGFGTFGNQTNINIDRERSFYRKTRFDMQFLANLGNELQANSLVQNELLFFPNTTLYKLADFYRYIHYTINLDIRKYSLQAVKRSPHLDLVLDKSLSGVSKLDLVSILTSKKISEAEALGFIIELIDNQILVSELETTLTGDDFINRLVNLKKQSDTDLIEGKLDPNDLSLNLKTLSSKLSKIDNEKGFKHNHYEDILQTLKSKNIIVNEKYLFQTDLFLNSNKFQLDKKYKTELLNTIRLLNKISDKPKKTSLENFKKSFTRRYENQAIPLVKALDFETGIRYGSENEDFDVTPLLDSIDLKSRLDTKIILDNVEKIIHNKIKNALINSEDSFEITFDDFATIDFSNKNLPITFSCIFEIVEENEKEWLVIQHIGGSSAANMLARFCYGNSDINDFANEITKYESENFDDKIIAEIIHLPESRTGNVLRRPTFRNYEIPYLAQSNLAPSNQITIEDIILKINSDRLILWSKKYNKEIIPRLTNAHNFLQKTLPIYNFLCDMQFENCKSVIGINKKNLEMLYDYFPRITSGICIISKATWIFSEEQNPSFFKFLNNEYKIDDKDARDTARNLLCSIKNKPLPQYVSLLNGDNSLLINMGNITCLEILFSTIKGRKRFILEEFLFPSQKIITTKNGHFSNQFLVGLKCNKHELKNE</sequence>
<proteinExistence type="predicted"/>
<dbReference type="RefSeq" id="WP_132036257.1">
    <property type="nucleotide sequence ID" value="NZ_QWDN01000004.1"/>
</dbReference>
<evidence type="ECO:0000313" key="3">
    <source>
        <dbReference type="EMBL" id="TEB43973.1"/>
    </source>
</evidence>
<dbReference type="OrthoDB" id="1273722at2"/>
<gene>
    <name evidence="3" type="ORF">D0809_13880</name>
    <name evidence="2" type="ORF">EV142_104332</name>
</gene>
<dbReference type="Pfam" id="PF04738">
    <property type="entry name" value="Lant_dehydr_N"/>
    <property type="match status" value="1"/>
</dbReference>
<reference evidence="2" key="3">
    <citation type="submission" date="2019-03" db="EMBL/GenBank/DDBJ databases">
        <authorList>
            <person name="Whitman W."/>
            <person name="Huntemann M."/>
            <person name="Clum A."/>
            <person name="Pillay M."/>
            <person name="Palaniappan K."/>
            <person name="Varghese N."/>
            <person name="Mikhailova N."/>
            <person name="Stamatis D."/>
            <person name="Reddy T."/>
            <person name="Daum C."/>
            <person name="Shapiro N."/>
            <person name="Ivanova N."/>
            <person name="Kyrpides N."/>
            <person name="Woyke T."/>
        </authorList>
    </citation>
    <scope>NUCLEOTIDE SEQUENCE</scope>
    <source>
        <strain evidence="2">P5626</strain>
    </source>
</reference>
<dbReference type="EMBL" id="QWDN01000004">
    <property type="protein sequence ID" value="TEB43973.1"/>
    <property type="molecule type" value="Genomic_DNA"/>
</dbReference>
<organism evidence="3 5">
    <name type="scientific">Flavobacterium circumlabens</name>
    <dbReference type="NCBI Taxonomy" id="2133765"/>
    <lineage>
        <taxon>Bacteria</taxon>
        <taxon>Pseudomonadati</taxon>
        <taxon>Bacteroidota</taxon>
        <taxon>Flavobacteriia</taxon>
        <taxon>Flavobacteriales</taxon>
        <taxon>Flavobacteriaceae</taxon>
        <taxon>Flavobacterium</taxon>
    </lineage>
</organism>
<dbReference type="AlphaFoldDB" id="A0A4Y7UBY9"/>
<dbReference type="EMBL" id="SLWA01000004">
    <property type="protein sequence ID" value="TCN57670.1"/>
    <property type="molecule type" value="Genomic_DNA"/>
</dbReference>
<evidence type="ECO:0000259" key="1">
    <source>
        <dbReference type="Pfam" id="PF04738"/>
    </source>
</evidence>